<evidence type="ECO:0000313" key="9">
    <source>
        <dbReference type="Proteomes" id="UP001223743"/>
    </source>
</evidence>
<dbReference type="GO" id="GO:0034200">
    <property type="term" value="F:D-glycero-beta-D-manno-heptose 1,7-bisphosphate 7-phosphatase activity"/>
    <property type="evidence" value="ECO:0007669"/>
    <property type="project" value="UniProtKB-EC"/>
</dbReference>
<dbReference type="NCBIfam" id="TIGR01656">
    <property type="entry name" value="Histidinol-ppas"/>
    <property type="match status" value="1"/>
</dbReference>
<keyword evidence="5 7" id="KW-0119">Carbohydrate metabolism</keyword>
<dbReference type="RefSeq" id="WP_266282194.1">
    <property type="nucleotide sequence ID" value="NZ_JAPKNF010000001.1"/>
</dbReference>
<accession>A0ABU0M0K0</accession>
<evidence type="ECO:0000256" key="3">
    <source>
        <dbReference type="ARBA" id="ARBA00022723"/>
    </source>
</evidence>
<evidence type="ECO:0000256" key="1">
    <source>
        <dbReference type="ARBA" id="ARBA00004496"/>
    </source>
</evidence>
<evidence type="ECO:0000256" key="6">
    <source>
        <dbReference type="ARBA" id="ARBA00031828"/>
    </source>
</evidence>
<dbReference type="InterPro" id="IPR006549">
    <property type="entry name" value="HAD-SF_hydro_IIIA"/>
</dbReference>
<dbReference type="Pfam" id="PF13242">
    <property type="entry name" value="Hydrolase_like"/>
    <property type="match status" value="1"/>
</dbReference>
<keyword evidence="3" id="KW-0479">Metal-binding</keyword>
<evidence type="ECO:0000256" key="5">
    <source>
        <dbReference type="ARBA" id="ARBA00023277"/>
    </source>
</evidence>
<dbReference type="Proteomes" id="UP001223743">
    <property type="component" value="Unassembled WGS sequence"/>
</dbReference>
<comment type="similarity">
    <text evidence="7">Belongs to the gmhB family.</text>
</comment>
<evidence type="ECO:0000256" key="2">
    <source>
        <dbReference type="ARBA" id="ARBA00022490"/>
    </source>
</evidence>
<evidence type="ECO:0000256" key="4">
    <source>
        <dbReference type="ARBA" id="ARBA00022801"/>
    </source>
</evidence>
<organism evidence="8 9">
    <name type="scientific">Kaistia geumhonensis</name>
    <dbReference type="NCBI Taxonomy" id="410839"/>
    <lineage>
        <taxon>Bacteria</taxon>
        <taxon>Pseudomonadati</taxon>
        <taxon>Pseudomonadota</taxon>
        <taxon>Alphaproteobacteria</taxon>
        <taxon>Hyphomicrobiales</taxon>
        <taxon>Kaistiaceae</taxon>
        <taxon>Kaistia</taxon>
    </lineage>
</organism>
<dbReference type="EMBL" id="JAUSWJ010000001">
    <property type="protein sequence ID" value="MDQ0514480.1"/>
    <property type="molecule type" value="Genomic_DNA"/>
</dbReference>
<keyword evidence="9" id="KW-1185">Reference proteome</keyword>
<keyword evidence="4 7" id="KW-0378">Hydrolase</keyword>
<dbReference type="InterPro" id="IPR023214">
    <property type="entry name" value="HAD_sf"/>
</dbReference>
<evidence type="ECO:0000313" key="8">
    <source>
        <dbReference type="EMBL" id="MDQ0514480.1"/>
    </source>
</evidence>
<proteinExistence type="inferred from homology"/>
<dbReference type="PIRSF" id="PIRSF004682">
    <property type="entry name" value="GmhB"/>
    <property type="match status" value="1"/>
</dbReference>
<dbReference type="InterPro" id="IPR006543">
    <property type="entry name" value="Histidinol-phos"/>
</dbReference>
<dbReference type="CDD" id="cd07503">
    <property type="entry name" value="HAD_HisB-N"/>
    <property type="match status" value="1"/>
</dbReference>
<dbReference type="PANTHER" id="PTHR42891">
    <property type="entry name" value="D-GLYCERO-BETA-D-MANNO-HEPTOSE-1,7-BISPHOSPHATE 7-PHOSPHATASE"/>
    <property type="match status" value="1"/>
</dbReference>
<reference evidence="8 9" key="1">
    <citation type="submission" date="2023-07" db="EMBL/GenBank/DDBJ databases">
        <title>Genomic Encyclopedia of Type Strains, Phase IV (KMG-IV): sequencing the most valuable type-strain genomes for metagenomic binning, comparative biology and taxonomic classification.</title>
        <authorList>
            <person name="Goeker M."/>
        </authorList>
    </citation>
    <scope>NUCLEOTIDE SEQUENCE [LARGE SCALE GENOMIC DNA]</scope>
    <source>
        <strain evidence="8 9">B1-1</strain>
    </source>
</reference>
<comment type="subcellular location">
    <subcellularLocation>
        <location evidence="1 7">Cytoplasm</location>
    </subcellularLocation>
</comment>
<name>A0ABU0M0K0_9HYPH</name>
<dbReference type="NCBIfam" id="TIGR01662">
    <property type="entry name" value="HAD-SF-IIIA"/>
    <property type="match status" value="1"/>
</dbReference>
<dbReference type="PANTHER" id="PTHR42891:SF1">
    <property type="entry name" value="D-GLYCERO-BETA-D-MANNO-HEPTOSE-1,7-BISPHOSPHATE 7-PHOSPHATASE"/>
    <property type="match status" value="1"/>
</dbReference>
<keyword evidence="2 7" id="KW-0963">Cytoplasm</keyword>
<dbReference type="SUPFAM" id="SSF56784">
    <property type="entry name" value="HAD-like"/>
    <property type="match status" value="1"/>
</dbReference>
<dbReference type="EC" id="3.1.3.-" evidence="7"/>
<evidence type="ECO:0000256" key="7">
    <source>
        <dbReference type="PIRNR" id="PIRNR004682"/>
    </source>
</evidence>
<gene>
    <name evidence="8" type="ORF">QO015_000093</name>
</gene>
<dbReference type="InterPro" id="IPR004446">
    <property type="entry name" value="Heptose_bisP_phosphatase"/>
</dbReference>
<dbReference type="Gene3D" id="3.40.50.1000">
    <property type="entry name" value="HAD superfamily/HAD-like"/>
    <property type="match status" value="1"/>
</dbReference>
<protein>
    <recommendedName>
        <fullName evidence="6 7">D,D-heptose 1,7-bisphosphate phosphatase</fullName>
        <ecNumber evidence="7">3.1.3.-</ecNumber>
    </recommendedName>
</protein>
<dbReference type="InterPro" id="IPR036412">
    <property type="entry name" value="HAD-like_sf"/>
</dbReference>
<comment type="caution">
    <text evidence="8">The sequence shown here is derived from an EMBL/GenBank/DDBJ whole genome shotgun (WGS) entry which is preliminary data.</text>
</comment>
<sequence>MTTARRPAAFLDRDGVINIDHGYVVRAEDLAFVEGAPAAIRRLNEAGYLVVVVTNQSGVARGYFTEADVGRFHDHLRAELAAHGARIDAIYTAPHHPEATIAAYRADHPDRKPRPGMLLKAFAELPIETRGSFLVGDKASDVEAARAAGIPGHLFPGGDLDAFIAGVLALATTNPVFGEDR</sequence>